<dbReference type="Proteomes" id="UP000268093">
    <property type="component" value="Unassembled WGS sequence"/>
</dbReference>
<feature type="domain" description="ZZ-type" evidence="5">
    <location>
        <begin position="24"/>
        <end position="48"/>
    </location>
</feature>
<feature type="region of interest" description="Disordered" evidence="4">
    <location>
        <begin position="66"/>
        <end position="105"/>
    </location>
</feature>
<keyword evidence="7" id="KW-1185">Reference proteome</keyword>
<dbReference type="OrthoDB" id="428577at2759"/>
<sequence length="183" mass="20350">MTSRAERILLPLPTAYSPHPSHITRWKCSDCPDYDLCSECKENNTYEHCPSHSFVAIYKPHGYASAPAPTPTPTPAPVSTPTPIPRPTPAAAQATVPAPTPAPRPAATLTGTLAYPRTQMTMSSNTTICNLFWLLIPCRRRLPRLRPMRQVHRPLHISAPQSYFYEDRQAKGDHDGAGRQPRF</sequence>
<gene>
    <name evidence="6" type="ORF">BC936DRAFT_143596</name>
</gene>
<evidence type="ECO:0000259" key="5">
    <source>
        <dbReference type="Pfam" id="PF00569"/>
    </source>
</evidence>
<name>A0A433DM93_9FUNG</name>
<organism evidence="6 7">
    <name type="scientific">Jimgerdemannia flammicorona</name>
    <dbReference type="NCBI Taxonomy" id="994334"/>
    <lineage>
        <taxon>Eukaryota</taxon>
        <taxon>Fungi</taxon>
        <taxon>Fungi incertae sedis</taxon>
        <taxon>Mucoromycota</taxon>
        <taxon>Mucoromycotina</taxon>
        <taxon>Endogonomycetes</taxon>
        <taxon>Endogonales</taxon>
        <taxon>Endogonaceae</taxon>
        <taxon>Jimgerdemannia</taxon>
    </lineage>
</organism>
<evidence type="ECO:0000256" key="2">
    <source>
        <dbReference type="ARBA" id="ARBA00022771"/>
    </source>
</evidence>
<dbReference type="AlphaFoldDB" id="A0A433DM93"/>
<evidence type="ECO:0000256" key="1">
    <source>
        <dbReference type="ARBA" id="ARBA00022723"/>
    </source>
</evidence>
<evidence type="ECO:0000256" key="4">
    <source>
        <dbReference type="SAM" id="MobiDB-lite"/>
    </source>
</evidence>
<evidence type="ECO:0000313" key="6">
    <source>
        <dbReference type="EMBL" id="RUP52010.1"/>
    </source>
</evidence>
<evidence type="ECO:0000313" key="7">
    <source>
        <dbReference type="Proteomes" id="UP000268093"/>
    </source>
</evidence>
<protein>
    <recommendedName>
        <fullName evidence="5">ZZ-type domain-containing protein</fullName>
    </recommendedName>
</protein>
<proteinExistence type="predicted"/>
<dbReference type="InterPro" id="IPR000433">
    <property type="entry name" value="Znf_ZZ"/>
</dbReference>
<feature type="compositionally biased region" description="Pro residues" evidence="4">
    <location>
        <begin position="68"/>
        <end position="88"/>
    </location>
</feature>
<evidence type="ECO:0000256" key="3">
    <source>
        <dbReference type="ARBA" id="ARBA00022833"/>
    </source>
</evidence>
<keyword evidence="1" id="KW-0479">Metal-binding</keyword>
<dbReference type="SUPFAM" id="SSF57850">
    <property type="entry name" value="RING/U-box"/>
    <property type="match status" value="1"/>
</dbReference>
<accession>A0A433DM93</accession>
<dbReference type="Pfam" id="PF00569">
    <property type="entry name" value="ZZ"/>
    <property type="match status" value="1"/>
</dbReference>
<reference evidence="6 7" key="1">
    <citation type="journal article" date="2018" name="New Phytol.">
        <title>Phylogenomics of Endogonaceae and evolution of mycorrhizas within Mucoromycota.</title>
        <authorList>
            <person name="Chang Y."/>
            <person name="Desiro A."/>
            <person name="Na H."/>
            <person name="Sandor L."/>
            <person name="Lipzen A."/>
            <person name="Clum A."/>
            <person name="Barry K."/>
            <person name="Grigoriev I.V."/>
            <person name="Martin F.M."/>
            <person name="Stajich J.E."/>
            <person name="Smith M.E."/>
            <person name="Bonito G."/>
            <person name="Spatafora J.W."/>
        </authorList>
    </citation>
    <scope>NUCLEOTIDE SEQUENCE [LARGE SCALE GENOMIC DNA]</scope>
    <source>
        <strain evidence="6 7">GMNB39</strain>
    </source>
</reference>
<dbReference type="EMBL" id="RBNI01000276">
    <property type="protein sequence ID" value="RUP52010.1"/>
    <property type="molecule type" value="Genomic_DNA"/>
</dbReference>
<comment type="caution">
    <text evidence="6">The sequence shown here is derived from an EMBL/GenBank/DDBJ whole genome shotgun (WGS) entry which is preliminary data.</text>
</comment>
<keyword evidence="2" id="KW-0863">Zinc-finger</keyword>
<dbReference type="CDD" id="cd02249">
    <property type="entry name" value="ZZ"/>
    <property type="match status" value="1"/>
</dbReference>
<dbReference type="Gene3D" id="3.30.60.90">
    <property type="match status" value="1"/>
</dbReference>
<dbReference type="InterPro" id="IPR043145">
    <property type="entry name" value="Znf_ZZ_sf"/>
</dbReference>
<keyword evidence="3" id="KW-0862">Zinc</keyword>
<dbReference type="GO" id="GO:0008270">
    <property type="term" value="F:zinc ion binding"/>
    <property type="evidence" value="ECO:0007669"/>
    <property type="project" value="UniProtKB-KW"/>
</dbReference>